<feature type="chain" id="PRO_5017813069" description="Aminopeptidase N" evidence="15">
    <location>
        <begin position="27"/>
        <end position="645"/>
    </location>
</feature>
<dbReference type="GO" id="GO:0016285">
    <property type="term" value="F:alanyl aminopeptidase activity"/>
    <property type="evidence" value="ECO:0007669"/>
    <property type="project" value="UniProtKB-EC"/>
</dbReference>
<dbReference type="InterPro" id="IPR001930">
    <property type="entry name" value="Peptidase_M1"/>
</dbReference>
<keyword evidence="18" id="KW-1185">Reference proteome</keyword>
<keyword evidence="6" id="KW-0963">Cytoplasm</keyword>
<dbReference type="InterPro" id="IPR016024">
    <property type="entry name" value="ARM-type_fold"/>
</dbReference>
<evidence type="ECO:0000256" key="14">
    <source>
        <dbReference type="PIRSR" id="PIRSR634015-3"/>
    </source>
</evidence>
<feature type="binding site" evidence="13">
    <location>
        <begin position="595"/>
        <end position="597"/>
    </location>
    <ligand>
        <name>a peptide</name>
        <dbReference type="ChEBI" id="CHEBI:60466"/>
    </ligand>
</feature>
<evidence type="ECO:0000256" key="1">
    <source>
        <dbReference type="ARBA" id="ARBA00000098"/>
    </source>
</evidence>
<dbReference type="GO" id="GO:0008270">
    <property type="term" value="F:zinc ion binding"/>
    <property type="evidence" value="ECO:0007669"/>
    <property type="project" value="InterPro"/>
</dbReference>
<dbReference type="InterPro" id="IPR015211">
    <property type="entry name" value="Peptidase_M1_C"/>
</dbReference>
<feature type="domain" description="Peptidase M1 leukotriene A4 hydrolase/aminopeptidase C-terminal" evidence="16">
    <location>
        <begin position="501"/>
        <end position="640"/>
    </location>
</feature>
<dbReference type="InterPro" id="IPR027268">
    <property type="entry name" value="Peptidase_M4/M1_CTD_sf"/>
</dbReference>
<dbReference type="InterPro" id="IPR049980">
    <property type="entry name" value="LTA4H_cat"/>
</dbReference>
<evidence type="ECO:0000259" key="16">
    <source>
        <dbReference type="SMART" id="SM01263"/>
    </source>
</evidence>
<keyword evidence="7" id="KW-0645">Protease</keyword>
<proteinExistence type="inferred from homology"/>
<comment type="cofactor">
    <cofactor evidence="14">
        <name>Zn(2+)</name>
        <dbReference type="ChEBI" id="CHEBI:29105"/>
    </cofactor>
    <text evidence="14">Binds 1 zinc ion per subunit.</text>
</comment>
<evidence type="ECO:0000256" key="5">
    <source>
        <dbReference type="ARBA" id="ARBA00015611"/>
    </source>
</evidence>
<keyword evidence="11" id="KW-0482">Metalloprotease</keyword>
<evidence type="ECO:0000256" key="10">
    <source>
        <dbReference type="ARBA" id="ARBA00022833"/>
    </source>
</evidence>
<reference evidence="17 18" key="1">
    <citation type="submission" date="2018-07" db="EMBL/GenBank/DDBJ databases">
        <title>Genomic Encyclopedia of Type Strains, Phase IV (KMG-IV): sequencing the most valuable type-strain genomes for metagenomic binning, comparative biology and taxonomic classification.</title>
        <authorList>
            <person name="Goeker M."/>
        </authorList>
    </citation>
    <scope>NUCLEOTIDE SEQUENCE [LARGE SCALE GENOMIC DNA]</scope>
    <source>
        <strain evidence="17 18">DSM 26725</strain>
    </source>
</reference>
<evidence type="ECO:0000256" key="15">
    <source>
        <dbReference type="SAM" id="SignalP"/>
    </source>
</evidence>
<dbReference type="EMBL" id="QRDP01000004">
    <property type="protein sequence ID" value="RED16203.1"/>
    <property type="molecule type" value="Genomic_DNA"/>
</dbReference>
<dbReference type="InterPro" id="IPR042097">
    <property type="entry name" value="Aminopeptidase_N-like_N_sf"/>
</dbReference>
<dbReference type="SMART" id="SM01263">
    <property type="entry name" value="Leuk-A4-hydro_C"/>
    <property type="match status" value="1"/>
</dbReference>
<dbReference type="InterPro" id="IPR038502">
    <property type="entry name" value="M1_LTA-4_hydro/amino_C_sf"/>
</dbReference>
<dbReference type="SUPFAM" id="SSF55486">
    <property type="entry name" value="Metalloproteases ('zincins'), catalytic domain"/>
    <property type="match status" value="1"/>
</dbReference>
<dbReference type="Pfam" id="PF17900">
    <property type="entry name" value="Peptidase_M1_N"/>
    <property type="match status" value="1"/>
</dbReference>
<evidence type="ECO:0000256" key="2">
    <source>
        <dbReference type="ARBA" id="ARBA00004496"/>
    </source>
</evidence>
<evidence type="ECO:0000256" key="4">
    <source>
        <dbReference type="ARBA" id="ARBA00012564"/>
    </source>
</evidence>
<gene>
    <name evidence="17" type="ORF">DFR46_1220</name>
</gene>
<keyword evidence="15" id="KW-0732">Signal</keyword>
<dbReference type="PROSITE" id="PS51257">
    <property type="entry name" value="PROKAR_LIPOPROTEIN"/>
    <property type="match status" value="1"/>
</dbReference>
<dbReference type="PANTHER" id="PTHR45726:SF3">
    <property type="entry name" value="LEUKOTRIENE A-4 HYDROLASE"/>
    <property type="match status" value="1"/>
</dbReference>
<sequence>MLFHPFRFLAPLAAAALLAACGTGGASNDRNGAMANDGTSIFASEEGQDSHSYARPLEARVTHVSLDLNADFEAQRMVGSATLDLEVAEDAEQVVLDSKDLEIREVVNGDGEALQWQMGEDSGDVHGAPLTISLEGAEQVKITYASAPGAEALQWLGPEQTAGGEDPFLFSQGQAILNRTWIPTQDSPGIRQTWDARITAPEGLRVVMSAEMLTPEGEMIDGEPGRRAFRFRMAEPVAPYLIAIAAGDLAFQELGERSGVYAEPSMLAASVEEFEDIEEMITAAEGLYGDYRWGRYDLLVLPPSFPFGGMENPRLTFVTPTILAGDKSLVSLIAHELAHSWSGNLVTNASWDDFWLNEGFTVYFENRIMEAVYGRERAAMLADLGWTDMMDDIEDLGGLTSPDTQLHLDLAGRDPDDGMTDIAYEKGAVFLRTIEETVGRARFDAWLGDYFSRNAFQPQTSERLIADLRANLFTGSEADDLGLERWIYEPGLPENAVHIQSNRFRAVDQAIANFAESGGVTVVNWREWTTQERQRFLEGLPRELDDDRLEALETTFGLNEARNSEIRFAWLKLAIANRYDDARDSAEDFLLGMGRRKFVAPLFESLMAEGEWGQPLARRIYAEARPRYHSVTTNTVDETVGTSDD</sequence>
<dbReference type="GO" id="GO:0008237">
    <property type="term" value="F:metallopeptidase activity"/>
    <property type="evidence" value="ECO:0007669"/>
    <property type="project" value="UniProtKB-KW"/>
</dbReference>
<name>A0A3D9FEM9_9SPHN</name>
<accession>A0A3D9FEM9</accession>
<dbReference type="InterPro" id="IPR045357">
    <property type="entry name" value="Aminopeptidase_N-like_N"/>
</dbReference>
<evidence type="ECO:0000256" key="12">
    <source>
        <dbReference type="PIRSR" id="PIRSR634015-1"/>
    </source>
</evidence>
<keyword evidence="10 14" id="KW-0862">Zinc</keyword>
<keyword evidence="8 14" id="KW-0479">Metal-binding</keyword>
<comment type="subcellular location">
    <subcellularLocation>
        <location evidence="2">Cytoplasm</location>
    </subcellularLocation>
</comment>
<feature type="binding site" evidence="14">
    <location>
        <position position="339"/>
    </location>
    <ligand>
        <name>Zn(2+)</name>
        <dbReference type="ChEBI" id="CHEBI:29105"/>
        <note>catalytic</note>
    </ligand>
</feature>
<evidence type="ECO:0000256" key="9">
    <source>
        <dbReference type="ARBA" id="ARBA00022801"/>
    </source>
</evidence>
<dbReference type="PANTHER" id="PTHR45726">
    <property type="entry name" value="LEUKOTRIENE A-4 HYDROLASE"/>
    <property type="match status" value="1"/>
</dbReference>
<evidence type="ECO:0000313" key="18">
    <source>
        <dbReference type="Proteomes" id="UP000256310"/>
    </source>
</evidence>
<dbReference type="InterPro" id="IPR034015">
    <property type="entry name" value="M1_LTA4H"/>
</dbReference>
<feature type="binding site" evidence="13">
    <location>
        <begin position="306"/>
        <end position="311"/>
    </location>
    <ligand>
        <name>a peptide</name>
        <dbReference type="ChEBI" id="CHEBI:60466"/>
    </ligand>
</feature>
<evidence type="ECO:0000256" key="7">
    <source>
        <dbReference type="ARBA" id="ARBA00022670"/>
    </source>
</evidence>
<dbReference type="Proteomes" id="UP000256310">
    <property type="component" value="Unassembled WGS sequence"/>
</dbReference>
<dbReference type="EC" id="3.4.11.2" evidence="4"/>
<feature type="binding site" evidence="13">
    <location>
        <begin position="172"/>
        <end position="174"/>
    </location>
    <ligand>
        <name>a peptide</name>
        <dbReference type="ChEBI" id="CHEBI:60466"/>
    </ligand>
</feature>
<comment type="caution">
    <text evidence="17">The sequence shown here is derived from an EMBL/GenBank/DDBJ whole genome shotgun (WGS) entry which is preliminary data.</text>
</comment>
<evidence type="ECO:0000256" key="13">
    <source>
        <dbReference type="PIRSR" id="PIRSR634015-2"/>
    </source>
</evidence>
<organism evidence="17 18">
    <name type="scientific">Parasphingopyxis lamellibrachiae</name>
    <dbReference type="NCBI Taxonomy" id="680125"/>
    <lineage>
        <taxon>Bacteria</taxon>
        <taxon>Pseudomonadati</taxon>
        <taxon>Pseudomonadota</taxon>
        <taxon>Alphaproteobacteria</taxon>
        <taxon>Sphingomonadales</taxon>
        <taxon>Sphingomonadaceae</taxon>
        <taxon>Parasphingopyxis</taxon>
    </lineage>
</organism>
<dbReference type="CDD" id="cd09599">
    <property type="entry name" value="M1_LTA4H"/>
    <property type="match status" value="1"/>
</dbReference>
<evidence type="ECO:0000313" key="17">
    <source>
        <dbReference type="EMBL" id="RED16203.1"/>
    </source>
</evidence>
<comment type="catalytic activity">
    <reaction evidence="1">
        <text>Release of an N-terminal amino acid, Xaa-|-Yaa- from a peptide, amide or arylamide. Xaa is preferably Ala, but may be most amino acids including Pro (slow action). When a terminal hydrophobic residue is followed by a prolyl residue, the two may be released as an intact Xaa-Pro dipeptide.</text>
        <dbReference type="EC" id="3.4.11.2"/>
    </reaction>
</comment>
<dbReference type="Pfam" id="PF09127">
    <property type="entry name" value="Leuk-A4-hydro_C"/>
    <property type="match status" value="1"/>
</dbReference>
<evidence type="ECO:0000256" key="6">
    <source>
        <dbReference type="ARBA" id="ARBA00022490"/>
    </source>
</evidence>
<evidence type="ECO:0000256" key="3">
    <source>
        <dbReference type="ARBA" id="ARBA00010136"/>
    </source>
</evidence>
<dbReference type="Gene3D" id="1.25.40.320">
    <property type="entry name" value="Peptidase M1, leukotriene A4 hydrolase/aminopeptidase C-terminal domain"/>
    <property type="match status" value="1"/>
</dbReference>
<feature type="binding site" evidence="14">
    <location>
        <position position="335"/>
    </location>
    <ligand>
        <name>Zn(2+)</name>
        <dbReference type="ChEBI" id="CHEBI:29105"/>
        <note>catalytic</note>
    </ligand>
</feature>
<dbReference type="InterPro" id="IPR014782">
    <property type="entry name" value="Peptidase_M1_dom"/>
</dbReference>
<dbReference type="Gene3D" id="1.10.390.10">
    <property type="entry name" value="Neutral Protease Domain 2"/>
    <property type="match status" value="1"/>
</dbReference>
<dbReference type="FunFam" id="3.30.2010.30:FF:000001">
    <property type="entry name" value="Leukotriene A(4) hydrolase"/>
    <property type="match status" value="1"/>
</dbReference>
<keyword evidence="9 17" id="KW-0378">Hydrolase</keyword>
<dbReference type="GO" id="GO:0005737">
    <property type="term" value="C:cytoplasm"/>
    <property type="evidence" value="ECO:0007669"/>
    <property type="project" value="UniProtKB-SubCell"/>
</dbReference>
<dbReference type="SUPFAM" id="SSF63737">
    <property type="entry name" value="Leukotriene A4 hydrolase N-terminal domain"/>
    <property type="match status" value="1"/>
</dbReference>
<feature type="binding site" evidence="14">
    <location>
        <position position="358"/>
    </location>
    <ligand>
        <name>Zn(2+)</name>
        <dbReference type="ChEBI" id="CHEBI:29105"/>
        <note>catalytic</note>
    </ligand>
</feature>
<evidence type="ECO:0000256" key="8">
    <source>
        <dbReference type="ARBA" id="ARBA00022723"/>
    </source>
</evidence>
<dbReference type="OrthoDB" id="100605at2"/>
<comment type="similarity">
    <text evidence="3">Belongs to the peptidase M1 family.</text>
</comment>
<dbReference type="SUPFAM" id="SSF48371">
    <property type="entry name" value="ARM repeat"/>
    <property type="match status" value="1"/>
</dbReference>
<feature type="signal peptide" evidence="15">
    <location>
        <begin position="1"/>
        <end position="26"/>
    </location>
</feature>
<evidence type="ECO:0000256" key="11">
    <source>
        <dbReference type="ARBA" id="ARBA00023049"/>
    </source>
</evidence>
<feature type="active site" description="Proton donor" evidence="12">
    <location>
        <position position="424"/>
    </location>
</feature>
<dbReference type="Gene3D" id="3.30.2010.30">
    <property type="match status" value="1"/>
</dbReference>
<dbReference type="GO" id="GO:0006508">
    <property type="term" value="P:proteolysis"/>
    <property type="evidence" value="ECO:0007669"/>
    <property type="project" value="UniProtKB-KW"/>
</dbReference>
<dbReference type="PRINTS" id="PR00756">
    <property type="entry name" value="ALADIPTASE"/>
</dbReference>
<dbReference type="Gene3D" id="2.60.40.1730">
    <property type="entry name" value="tricorn interacting facor f3 domain"/>
    <property type="match status" value="1"/>
</dbReference>
<dbReference type="AlphaFoldDB" id="A0A3D9FEM9"/>
<protein>
    <recommendedName>
        <fullName evidence="5">Aminopeptidase N</fullName>
        <ecNumber evidence="4">3.4.11.2</ecNumber>
    </recommendedName>
</protein>
<feature type="active site" description="Proton acceptor" evidence="12">
    <location>
        <position position="336"/>
    </location>
</feature>
<dbReference type="Pfam" id="PF01433">
    <property type="entry name" value="Peptidase_M1"/>
    <property type="match status" value="1"/>
</dbReference>